<feature type="signal peptide" evidence="1">
    <location>
        <begin position="1"/>
        <end position="19"/>
    </location>
</feature>
<dbReference type="AlphaFoldDB" id="A0ABC8RUJ1"/>
<dbReference type="Proteomes" id="UP001642360">
    <property type="component" value="Unassembled WGS sequence"/>
</dbReference>
<feature type="domain" description="MATH" evidence="2">
    <location>
        <begin position="26"/>
        <end position="182"/>
    </location>
</feature>
<gene>
    <name evidence="3" type="ORF">ILEXP_LOCUS16615</name>
</gene>
<keyword evidence="1" id="KW-0732">Signal</keyword>
<reference evidence="3 4" key="1">
    <citation type="submission" date="2024-02" db="EMBL/GenBank/DDBJ databases">
        <authorList>
            <person name="Vignale AGUSTIN F."/>
            <person name="Sosa J E."/>
            <person name="Modenutti C."/>
        </authorList>
    </citation>
    <scope>NUCLEOTIDE SEQUENCE [LARGE SCALE GENOMIC DNA]</scope>
</reference>
<feature type="domain" description="MATH" evidence="2">
    <location>
        <begin position="199"/>
        <end position="326"/>
    </location>
</feature>
<accession>A0ABC8RUJ1</accession>
<evidence type="ECO:0000259" key="2">
    <source>
        <dbReference type="PROSITE" id="PS50144"/>
    </source>
</evidence>
<keyword evidence="4" id="KW-1185">Reference proteome</keyword>
<dbReference type="Gene3D" id="2.60.210.10">
    <property type="entry name" value="Apoptosis, Tumor Necrosis Factor Receptor Associated Protein 2, Chain A"/>
    <property type="match status" value="2"/>
</dbReference>
<sequence>MIIHITILIIIIAIAGVLKSVSDTPPTHFTLKIQLFSLLTKNNIERYTSGDFEAAGYKWYSLSLPLPLKLVLHPNGNRSKNIKDHLSFYLMMSEASSLHPGWEVHVVFRLFLLDQNKDNYLTLEGVISNSAIVLQFYIMGKGRRFYEMKLEWGFDRFIPLTAFTNPDNGYLVNDTCVFGAEVFVYHKKESLLMVKDAIKCKHTWKIERFSKLDKECKDSDTFNAGDQKWKIQLYPKGNGSGIGTHISLYLALADPTTLPPGSKLFAEFILRVLDLKRDNHEFIKGTYWFSASSQQCGWPQFMSLSYLNLLNYKFLLNDTCWVEAEVIVHGVAGAK</sequence>
<dbReference type="SUPFAM" id="SSF49599">
    <property type="entry name" value="TRAF domain-like"/>
    <property type="match status" value="2"/>
</dbReference>
<proteinExistence type="predicted"/>
<evidence type="ECO:0000313" key="4">
    <source>
        <dbReference type="Proteomes" id="UP001642360"/>
    </source>
</evidence>
<evidence type="ECO:0000256" key="1">
    <source>
        <dbReference type="SAM" id="SignalP"/>
    </source>
</evidence>
<dbReference type="PANTHER" id="PTHR46162">
    <property type="entry name" value="TRAF-LIKE FAMILY PROTEIN"/>
    <property type="match status" value="1"/>
</dbReference>
<dbReference type="SMART" id="SM00061">
    <property type="entry name" value="MATH"/>
    <property type="match status" value="2"/>
</dbReference>
<dbReference type="InterPro" id="IPR008974">
    <property type="entry name" value="TRAF-like"/>
</dbReference>
<dbReference type="PANTHER" id="PTHR46162:SF2">
    <property type="entry name" value="ANKYRIN REPEAT-CONTAINING PROTEIN-RELATED"/>
    <property type="match status" value="1"/>
</dbReference>
<evidence type="ECO:0000313" key="3">
    <source>
        <dbReference type="EMBL" id="CAK9148651.1"/>
    </source>
</evidence>
<name>A0ABC8RUJ1_9AQUA</name>
<feature type="chain" id="PRO_5044825725" description="MATH domain-containing protein" evidence="1">
    <location>
        <begin position="20"/>
        <end position="335"/>
    </location>
</feature>
<dbReference type="PROSITE" id="PS50144">
    <property type="entry name" value="MATH"/>
    <property type="match status" value="2"/>
</dbReference>
<dbReference type="InterPro" id="IPR002083">
    <property type="entry name" value="MATH/TRAF_dom"/>
</dbReference>
<protein>
    <recommendedName>
        <fullName evidence="2">MATH domain-containing protein</fullName>
    </recommendedName>
</protein>
<organism evidence="3 4">
    <name type="scientific">Ilex paraguariensis</name>
    <name type="common">yerba mate</name>
    <dbReference type="NCBI Taxonomy" id="185542"/>
    <lineage>
        <taxon>Eukaryota</taxon>
        <taxon>Viridiplantae</taxon>
        <taxon>Streptophyta</taxon>
        <taxon>Embryophyta</taxon>
        <taxon>Tracheophyta</taxon>
        <taxon>Spermatophyta</taxon>
        <taxon>Magnoliopsida</taxon>
        <taxon>eudicotyledons</taxon>
        <taxon>Gunneridae</taxon>
        <taxon>Pentapetalae</taxon>
        <taxon>asterids</taxon>
        <taxon>campanulids</taxon>
        <taxon>Aquifoliales</taxon>
        <taxon>Aquifoliaceae</taxon>
        <taxon>Ilex</taxon>
    </lineage>
</organism>
<dbReference type="Pfam" id="PF22486">
    <property type="entry name" value="MATH_2"/>
    <property type="match status" value="2"/>
</dbReference>
<comment type="caution">
    <text evidence="3">The sequence shown here is derived from an EMBL/GenBank/DDBJ whole genome shotgun (WGS) entry which is preliminary data.</text>
</comment>
<dbReference type="EMBL" id="CAUOFW020001775">
    <property type="protein sequence ID" value="CAK9148651.1"/>
    <property type="molecule type" value="Genomic_DNA"/>
</dbReference>
<dbReference type="CDD" id="cd00121">
    <property type="entry name" value="MATH"/>
    <property type="match status" value="2"/>
</dbReference>